<reference evidence="3 4" key="1">
    <citation type="submission" date="2019-07" db="EMBL/GenBank/DDBJ databases">
        <title>Insights of Desulfuromonas acetexigens electromicrobiology.</title>
        <authorList>
            <person name="Katuri K."/>
            <person name="Sapireddy V."/>
            <person name="Shaw D.R."/>
            <person name="Saikaly P."/>
        </authorList>
    </citation>
    <scope>NUCLEOTIDE SEQUENCE [LARGE SCALE GENOMIC DNA]</scope>
    <source>
        <strain evidence="3 4">2873</strain>
    </source>
</reference>
<name>A0A550JGN2_9BACT</name>
<evidence type="ECO:0008006" key="5">
    <source>
        <dbReference type="Google" id="ProtNLM"/>
    </source>
</evidence>
<evidence type="ECO:0000259" key="1">
    <source>
        <dbReference type="Pfam" id="PF00551"/>
    </source>
</evidence>
<keyword evidence="4" id="KW-1185">Reference proteome</keyword>
<dbReference type="SUPFAM" id="SSF53328">
    <property type="entry name" value="Formyltransferase"/>
    <property type="match status" value="1"/>
</dbReference>
<dbReference type="EMBL" id="VJVV01000004">
    <property type="protein sequence ID" value="TRO82374.1"/>
    <property type="molecule type" value="Genomic_DNA"/>
</dbReference>
<dbReference type="GO" id="GO:0005829">
    <property type="term" value="C:cytosol"/>
    <property type="evidence" value="ECO:0007669"/>
    <property type="project" value="TreeGrafter"/>
</dbReference>
<accession>A0A550JGN2</accession>
<sequence>MIKPSAEPLRILYVGARIVGRGCLQALLEAGANVVGLLYLDDLKAEITVAHCVFDDLIEGYGLHARSFISLNDPDLLAWAEDCRPEVGMVIGVSQLVGKDLLAVPGQGFIGMHPTLLPEGRGRAPIPWALIKGLERTGVSLFWCETEADTGELLCQAEVPVYYEDTAAILGARTDRVAARLLVECVPLLAGGQPPRIAQDDSRATLWPRRRPEDGLIDWSLEKRAIYNWVRALTRPYPGAFTFFAGRKLFVWACRESEDRRMAQPGSVVDVFPHGVLVGSGAGTVLLTQVQWDDGPEIPAGAAGLRPGDQLWGRHGAT</sequence>
<dbReference type="CDD" id="cd08702">
    <property type="entry name" value="Arna_FMT_C"/>
    <property type="match status" value="1"/>
</dbReference>
<dbReference type="Pfam" id="PF02911">
    <property type="entry name" value="Formyl_trans_C"/>
    <property type="match status" value="1"/>
</dbReference>
<dbReference type="GO" id="GO:0004479">
    <property type="term" value="F:methionyl-tRNA formyltransferase activity"/>
    <property type="evidence" value="ECO:0007669"/>
    <property type="project" value="TreeGrafter"/>
</dbReference>
<dbReference type="Proteomes" id="UP000317155">
    <property type="component" value="Unassembled WGS sequence"/>
</dbReference>
<organism evidence="3 4">
    <name type="scientific">Trichloromonas acetexigens</name>
    <dbReference type="NCBI Taxonomy" id="38815"/>
    <lineage>
        <taxon>Bacteria</taxon>
        <taxon>Pseudomonadati</taxon>
        <taxon>Thermodesulfobacteriota</taxon>
        <taxon>Desulfuromonadia</taxon>
        <taxon>Desulfuromonadales</taxon>
        <taxon>Trichloromonadaceae</taxon>
        <taxon>Trichloromonas</taxon>
    </lineage>
</organism>
<evidence type="ECO:0000313" key="3">
    <source>
        <dbReference type="EMBL" id="TRO82374.1"/>
    </source>
</evidence>
<dbReference type="OrthoDB" id="9802815at2"/>
<dbReference type="PANTHER" id="PTHR11138">
    <property type="entry name" value="METHIONYL-TRNA FORMYLTRANSFERASE"/>
    <property type="match status" value="1"/>
</dbReference>
<gene>
    <name evidence="3" type="ORF">FL622_07290</name>
</gene>
<proteinExistence type="predicted"/>
<feature type="domain" description="Formyl transferase C-terminal" evidence="2">
    <location>
        <begin position="212"/>
        <end position="300"/>
    </location>
</feature>
<dbReference type="InterPro" id="IPR005793">
    <property type="entry name" value="Formyl_trans_C"/>
</dbReference>
<dbReference type="RefSeq" id="WP_092057426.1">
    <property type="nucleotide sequence ID" value="NZ_FOJJ01000034.1"/>
</dbReference>
<dbReference type="InterPro" id="IPR002376">
    <property type="entry name" value="Formyl_transf_N"/>
</dbReference>
<dbReference type="AlphaFoldDB" id="A0A550JGN2"/>
<dbReference type="Pfam" id="PF00551">
    <property type="entry name" value="Formyl_trans_N"/>
    <property type="match status" value="1"/>
</dbReference>
<dbReference type="InterPro" id="IPR036477">
    <property type="entry name" value="Formyl_transf_N_sf"/>
</dbReference>
<dbReference type="PANTHER" id="PTHR11138:SF5">
    <property type="entry name" value="METHIONYL-TRNA FORMYLTRANSFERASE, MITOCHONDRIAL"/>
    <property type="match status" value="1"/>
</dbReference>
<dbReference type="SUPFAM" id="SSF50486">
    <property type="entry name" value="FMT C-terminal domain-like"/>
    <property type="match status" value="1"/>
</dbReference>
<dbReference type="Gene3D" id="3.40.50.12230">
    <property type="match status" value="1"/>
</dbReference>
<evidence type="ECO:0000313" key="4">
    <source>
        <dbReference type="Proteomes" id="UP000317155"/>
    </source>
</evidence>
<evidence type="ECO:0000259" key="2">
    <source>
        <dbReference type="Pfam" id="PF02911"/>
    </source>
</evidence>
<feature type="domain" description="Formyl transferase N-terminal" evidence="1">
    <location>
        <begin position="71"/>
        <end position="185"/>
    </location>
</feature>
<protein>
    <recommendedName>
        <fullName evidence="5">Methionyl-tRNA formyltransferase</fullName>
    </recommendedName>
</protein>
<comment type="caution">
    <text evidence="3">The sequence shown here is derived from an EMBL/GenBank/DDBJ whole genome shotgun (WGS) entry which is preliminary data.</text>
</comment>
<dbReference type="InterPro" id="IPR011034">
    <property type="entry name" value="Formyl_transferase-like_C_sf"/>
</dbReference>